<keyword evidence="2 5" id="KW-0812">Transmembrane</keyword>
<evidence type="ECO:0000313" key="7">
    <source>
        <dbReference type="RefSeq" id="XP_033154105.1"/>
    </source>
</evidence>
<keyword evidence="3 5" id="KW-1133">Transmembrane helix</keyword>
<comment type="subcellular location">
    <subcellularLocation>
        <location evidence="1">Membrane</location>
        <topology evidence="1">Multi-pass membrane protein</topology>
    </subcellularLocation>
</comment>
<reference evidence="7" key="1">
    <citation type="submission" date="2025-08" db="UniProtKB">
        <authorList>
            <consortium name="RefSeq"/>
        </authorList>
    </citation>
    <scope>IDENTIFICATION</scope>
    <source>
        <strain evidence="7">Mau12</strain>
        <tissue evidence="7">Whole Body</tissue>
    </source>
</reference>
<dbReference type="InterPro" id="IPR036259">
    <property type="entry name" value="MFS_trans_sf"/>
</dbReference>
<evidence type="ECO:0000256" key="1">
    <source>
        <dbReference type="ARBA" id="ARBA00004141"/>
    </source>
</evidence>
<feature type="transmembrane region" description="Helical" evidence="5">
    <location>
        <begin position="220"/>
        <end position="239"/>
    </location>
</feature>
<dbReference type="PANTHER" id="PTHR23507:SF39">
    <property type="entry name" value="GH23453P-RELATED"/>
    <property type="match status" value="1"/>
</dbReference>
<feature type="transmembrane region" description="Helical" evidence="5">
    <location>
        <begin position="393"/>
        <end position="418"/>
    </location>
</feature>
<dbReference type="SUPFAM" id="SSF103473">
    <property type="entry name" value="MFS general substrate transporter"/>
    <property type="match status" value="1"/>
</dbReference>
<protein>
    <submittedName>
        <fullName evidence="7">Uncharacterized protein LOC117137018 isoform X1</fullName>
    </submittedName>
</protein>
<dbReference type="GO" id="GO:0022857">
    <property type="term" value="F:transmembrane transporter activity"/>
    <property type="evidence" value="ECO:0007669"/>
    <property type="project" value="InterPro"/>
</dbReference>
<name>A0A6P8JEV7_DROMA</name>
<dbReference type="InterPro" id="IPR011701">
    <property type="entry name" value="MFS"/>
</dbReference>
<dbReference type="Gene3D" id="1.20.1250.20">
    <property type="entry name" value="MFS general substrate transporter like domains"/>
    <property type="match status" value="1"/>
</dbReference>
<feature type="transmembrane region" description="Helical" evidence="5">
    <location>
        <begin position="245"/>
        <end position="263"/>
    </location>
</feature>
<evidence type="ECO:0000256" key="4">
    <source>
        <dbReference type="ARBA" id="ARBA00023136"/>
    </source>
</evidence>
<dbReference type="RefSeq" id="XP_033154105.1">
    <property type="nucleotide sequence ID" value="XM_033298214.1"/>
</dbReference>
<feature type="transmembrane region" description="Helical" evidence="5">
    <location>
        <begin position="554"/>
        <end position="573"/>
    </location>
</feature>
<evidence type="ECO:0000313" key="6">
    <source>
        <dbReference type="Proteomes" id="UP000515162"/>
    </source>
</evidence>
<feature type="transmembrane region" description="Helical" evidence="5">
    <location>
        <begin position="175"/>
        <end position="200"/>
    </location>
</feature>
<dbReference type="GeneID" id="117137018"/>
<dbReference type="GO" id="GO:0016020">
    <property type="term" value="C:membrane"/>
    <property type="evidence" value="ECO:0007669"/>
    <property type="project" value="UniProtKB-SubCell"/>
</dbReference>
<sequence>MRLHWKSSEICNGKRCFICFTSNRLCSCCSSRTRYRVSYPPQCLSAPVLRIRHLEPITNSASCSGTIQRNQVIYQTCTVIFHYNESDCKQLDVKNASAEINAIETELQPYVANLFLARTLLESIVPAFCGLFIGSWSDHYGRKPLLIVSMIGFSASFLMMAAICELSSYYVVNPWWYIMAAVPHSLLGGNCVFSVAAFCFISDITDCKSRPYRMIFMESLFFIGLTSGSLLSSFVYAAVGSAATIGISGCIVTFATLFIIFFVPESLHFHKEQETKNAIAANVEKECIDSKVPITACDLQLDRVAIDCPPNFMNDEEPGKEKRMELPTPATPAMSFDDDLLAKYVERLPQKAEERKRQEAEEQAKKAGLFSMVHIRDMISTCFKRRDHHARAIIWLVTLAMFLSIFVFDGVMTVMYLFVREKFHWTVRDYTFFETVSHLVPMIGALIGFLVLRKVFRLSVVTLALLAFFSEILNNLAKGFATMPWHMYLSVTLGVFRSISGPMCRTIVSNIVPPSDLGKIFSIKNVLQSFAPFVAAPLYTLIYKRSLTTYPGLFNFVSSFLYLLSFVFIGYVLRIKYRHKQHYAKVLK</sequence>
<dbReference type="AlphaFoldDB" id="A0A6P8JEV7"/>
<feature type="transmembrane region" description="Helical" evidence="5">
    <location>
        <begin position="458"/>
        <end position="477"/>
    </location>
</feature>
<feature type="transmembrane region" description="Helical" evidence="5">
    <location>
        <begin position="430"/>
        <end position="451"/>
    </location>
</feature>
<evidence type="ECO:0000256" key="3">
    <source>
        <dbReference type="ARBA" id="ARBA00022989"/>
    </source>
</evidence>
<dbReference type="CDD" id="cd17386">
    <property type="entry name" value="MFS_SLC46"/>
    <property type="match status" value="1"/>
</dbReference>
<evidence type="ECO:0000256" key="5">
    <source>
        <dbReference type="SAM" id="Phobius"/>
    </source>
</evidence>
<dbReference type="PANTHER" id="PTHR23507">
    <property type="entry name" value="ZGC:174356"/>
    <property type="match status" value="1"/>
</dbReference>
<proteinExistence type="predicted"/>
<organism evidence="6 7">
    <name type="scientific">Drosophila mauritiana</name>
    <name type="common">Fruit fly</name>
    <dbReference type="NCBI Taxonomy" id="7226"/>
    <lineage>
        <taxon>Eukaryota</taxon>
        <taxon>Metazoa</taxon>
        <taxon>Ecdysozoa</taxon>
        <taxon>Arthropoda</taxon>
        <taxon>Hexapoda</taxon>
        <taxon>Insecta</taxon>
        <taxon>Pterygota</taxon>
        <taxon>Neoptera</taxon>
        <taxon>Endopterygota</taxon>
        <taxon>Diptera</taxon>
        <taxon>Brachycera</taxon>
        <taxon>Muscomorpha</taxon>
        <taxon>Ephydroidea</taxon>
        <taxon>Drosophilidae</taxon>
        <taxon>Drosophila</taxon>
        <taxon>Sophophora</taxon>
    </lineage>
</organism>
<keyword evidence="6" id="KW-1185">Reference proteome</keyword>
<dbReference type="Pfam" id="PF07690">
    <property type="entry name" value="MFS_1"/>
    <property type="match status" value="1"/>
</dbReference>
<keyword evidence="4 5" id="KW-0472">Membrane</keyword>
<gene>
    <name evidence="7" type="primary">LOC117137018</name>
</gene>
<accession>A0A6P8JEV7</accession>
<feature type="transmembrane region" description="Helical" evidence="5">
    <location>
        <begin position="145"/>
        <end position="163"/>
    </location>
</feature>
<evidence type="ECO:0000256" key="2">
    <source>
        <dbReference type="ARBA" id="ARBA00022692"/>
    </source>
</evidence>
<dbReference type="Proteomes" id="UP000515162">
    <property type="component" value="Chromosome 2R"/>
</dbReference>